<dbReference type="InterPro" id="IPR027417">
    <property type="entry name" value="P-loop_NTPase"/>
</dbReference>
<proteinExistence type="inferred from homology"/>
<keyword evidence="7" id="KW-1185">Reference proteome</keyword>
<dbReference type="GO" id="GO:0005524">
    <property type="term" value="F:ATP binding"/>
    <property type="evidence" value="ECO:0007669"/>
    <property type="project" value="UniProtKB-KW"/>
</dbReference>
<dbReference type="InterPro" id="IPR003593">
    <property type="entry name" value="AAA+_ATPase"/>
</dbReference>
<dbReference type="InterPro" id="IPR050166">
    <property type="entry name" value="ABC_transporter_ATP-bind"/>
</dbReference>
<dbReference type="Proteomes" id="UP000596427">
    <property type="component" value="Chromosome"/>
</dbReference>
<evidence type="ECO:0000256" key="3">
    <source>
        <dbReference type="ARBA" id="ARBA00022741"/>
    </source>
</evidence>
<dbReference type="GO" id="GO:0016887">
    <property type="term" value="F:ATP hydrolysis activity"/>
    <property type="evidence" value="ECO:0007669"/>
    <property type="project" value="InterPro"/>
</dbReference>
<dbReference type="SMART" id="SM00382">
    <property type="entry name" value="AAA"/>
    <property type="match status" value="1"/>
</dbReference>
<dbReference type="RefSeq" id="WP_203194264.1">
    <property type="nucleotide sequence ID" value="NZ_CP063362.1"/>
</dbReference>
<feature type="domain" description="ABC transporter" evidence="5">
    <location>
        <begin position="18"/>
        <end position="246"/>
    </location>
</feature>
<keyword evidence="4 6" id="KW-0067">ATP-binding</keyword>
<dbReference type="InterPro" id="IPR017871">
    <property type="entry name" value="ABC_transporter-like_CS"/>
</dbReference>
<evidence type="ECO:0000256" key="1">
    <source>
        <dbReference type="ARBA" id="ARBA00005417"/>
    </source>
</evidence>
<evidence type="ECO:0000313" key="7">
    <source>
        <dbReference type="Proteomes" id="UP000596427"/>
    </source>
</evidence>
<dbReference type="SUPFAM" id="SSF52540">
    <property type="entry name" value="P-loop containing nucleoside triphosphate hydrolases"/>
    <property type="match status" value="1"/>
</dbReference>
<accession>A0A974PPI8</accession>
<keyword evidence="2" id="KW-0813">Transport</keyword>
<dbReference type="KEGG" id="xdi:EZH22_02720"/>
<dbReference type="EMBL" id="CP063362">
    <property type="protein sequence ID" value="QRG07350.1"/>
    <property type="molecule type" value="Genomic_DNA"/>
</dbReference>
<organism evidence="6 7">
    <name type="scientific">Xanthobacter dioxanivorans</name>
    <dbReference type="NCBI Taxonomy" id="2528964"/>
    <lineage>
        <taxon>Bacteria</taxon>
        <taxon>Pseudomonadati</taxon>
        <taxon>Pseudomonadota</taxon>
        <taxon>Alphaproteobacteria</taxon>
        <taxon>Hyphomicrobiales</taxon>
        <taxon>Xanthobacteraceae</taxon>
        <taxon>Xanthobacter</taxon>
    </lineage>
</organism>
<reference evidence="6 7" key="1">
    <citation type="submission" date="2020-10" db="EMBL/GenBank/DDBJ databases">
        <title>Degradation of 1,4-Dioxane by Xanthobacter sp. YN2, via a Novel Group-2 Soluble Di-Iron Monooxygenase.</title>
        <authorList>
            <person name="Ma F."/>
            <person name="Wang Y."/>
            <person name="Yang J."/>
            <person name="Guo H."/>
            <person name="Su D."/>
            <person name="Yu L."/>
        </authorList>
    </citation>
    <scope>NUCLEOTIDE SEQUENCE [LARGE SCALE GENOMIC DNA]</scope>
    <source>
        <strain evidence="6 7">YN2</strain>
    </source>
</reference>
<sequence>MTAHRPVPGRADGSASFIQIDSISFSFDPAHLALRSVKLSIPKGQFVCLLGPSGCGKTTLLNLIAGFLSPSDGYIFVNGQVIDGPGPDRGMVFQDYSLFPWLTIQGNIEFGPSIAGLPAKERRERAGHYLDMVNLGHIADRYPNELSGGMKQRVAIARALAAGPKVLLMDEPFAALDAMTRNHLQGELIRIHELEQPTILFVTHNIDEAIRLADRVLVMSPNPGRVVRDVLIDLEKPRVRTSLEFARLYDAFEADIGHAAS</sequence>
<keyword evidence="3" id="KW-0547">Nucleotide-binding</keyword>
<evidence type="ECO:0000259" key="5">
    <source>
        <dbReference type="PROSITE" id="PS50893"/>
    </source>
</evidence>
<gene>
    <name evidence="6" type="ORF">EZH22_02720</name>
</gene>
<dbReference type="PANTHER" id="PTHR42788">
    <property type="entry name" value="TAURINE IMPORT ATP-BINDING PROTEIN-RELATED"/>
    <property type="match status" value="1"/>
</dbReference>
<dbReference type="PROSITE" id="PS00211">
    <property type="entry name" value="ABC_TRANSPORTER_1"/>
    <property type="match status" value="1"/>
</dbReference>
<comment type="similarity">
    <text evidence="1">Belongs to the ABC transporter superfamily.</text>
</comment>
<evidence type="ECO:0000256" key="2">
    <source>
        <dbReference type="ARBA" id="ARBA00022448"/>
    </source>
</evidence>
<dbReference type="CDD" id="cd03293">
    <property type="entry name" value="ABC_NrtD_SsuB_transporters"/>
    <property type="match status" value="1"/>
</dbReference>
<name>A0A974PPI8_9HYPH</name>
<evidence type="ECO:0000256" key="4">
    <source>
        <dbReference type="ARBA" id="ARBA00022840"/>
    </source>
</evidence>
<dbReference type="Pfam" id="PF00005">
    <property type="entry name" value="ABC_tran"/>
    <property type="match status" value="1"/>
</dbReference>
<protein>
    <submittedName>
        <fullName evidence="6">ABC transporter ATP-binding protein</fullName>
    </submittedName>
</protein>
<dbReference type="AlphaFoldDB" id="A0A974PPI8"/>
<dbReference type="InterPro" id="IPR003439">
    <property type="entry name" value="ABC_transporter-like_ATP-bd"/>
</dbReference>
<dbReference type="PANTHER" id="PTHR42788:SF13">
    <property type="entry name" value="ALIPHATIC SULFONATES IMPORT ATP-BINDING PROTEIN SSUB"/>
    <property type="match status" value="1"/>
</dbReference>
<dbReference type="Gene3D" id="3.40.50.300">
    <property type="entry name" value="P-loop containing nucleotide triphosphate hydrolases"/>
    <property type="match status" value="1"/>
</dbReference>
<evidence type="ECO:0000313" key="6">
    <source>
        <dbReference type="EMBL" id="QRG07350.1"/>
    </source>
</evidence>
<dbReference type="PROSITE" id="PS50893">
    <property type="entry name" value="ABC_TRANSPORTER_2"/>
    <property type="match status" value="1"/>
</dbReference>